<dbReference type="InterPro" id="IPR005090">
    <property type="entry name" value="RepC_N"/>
</dbReference>
<dbReference type="Pfam" id="PF03428">
    <property type="entry name" value="RP-C"/>
    <property type="match status" value="1"/>
</dbReference>
<proteinExistence type="predicted"/>
<dbReference type="AlphaFoldDB" id="A0A3P5X351"/>
<evidence type="ECO:0000313" key="2">
    <source>
        <dbReference type="EMBL" id="VDC28631.1"/>
    </source>
</evidence>
<protein>
    <recommendedName>
        <fullName evidence="1">Plasmid replication protein C N-terminal domain-containing protein</fullName>
    </recommendedName>
</protein>
<evidence type="ECO:0000313" key="3">
    <source>
        <dbReference type="Proteomes" id="UP000277498"/>
    </source>
</evidence>
<keyword evidence="3" id="KW-1185">Reference proteome</keyword>
<name>A0A3P5X351_9RHOB</name>
<organism evidence="2 3">
    <name type="scientific">Pseudogemmobacter humi</name>
    <dbReference type="NCBI Taxonomy" id="2483812"/>
    <lineage>
        <taxon>Bacteria</taxon>
        <taxon>Pseudomonadati</taxon>
        <taxon>Pseudomonadota</taxon>
        <taxon>Alphaproteobacteria</taxon>
        <taxon>Rhodobacterales</taxon>
        <taxon>Paracoccaceae</taxon>
        <taxon>Pseudogemmobacter</taxon>
    </lineage>
</organism>
<dbReference type="RefSeq" id="WP_124086949.1">
    <property type="nucleotide sequence ID" value="NZ_UXAW01000070.1"/>
</dbReference>
<reference evidence="2 3" key="1">
    <citation type="submission" date="2018-11" db="EMBL/GenBank/DDBJ databases">
        <authorList>
            <person name="Criscuolo A."/>
        </authorList>
    </citation>
    <scope>NUCLEOTIDE SEQUENCE [LARGE SCALE GENOMIC DNA]</scope>
    <source>
        <strain evidence="2">ACIP111625</strain>
    </source>
</reference>
<dbReference type="EMBL" id="UXAW01000070">
    <property type="protein sequence ID" value="VDC28631.1"/>
    <property type="molecule type" value="Genomic_DNA"/>
</dbReference>
<accession>A0A3P5X351</accession>
<gene>
    <name evidence="2" type="ORF">XINFAN_02196</name>
</gene>
<dbReference type="OrthoDB" id="7488837at2"/>
<sequence length="375" mass="41235">MSLTLTHGGLPVGVRPFDLADIVGKLRQCLGLRDEDICYLRYALRHLKAQDFEPGRICSIWTSVTRLADELGLSVRQINRIETRLAERALIFRATMRNGRRFGRRSPDGRIICASGINLAPLIDRASDLLRLVQQEAVEALELRAARNRANDLICQIRQLDAPEALDAARAIFPRLRPSELRSRDRLAEVIEALSAVLADFSVPSGRTVEVAPSDSLVRPDTKEEKIIETCRASEHARLGPPTTSPEQVMLLAGPEFRDVIGLYAEGLSPGKPPSWRALTLAARDRAMMIGISGAQWATSCDLFGETRSVLCLLIADRNAGRIGRYRVRDTAAAFIGMAKAEARGKAVLASLIGELVQFSRSNEHSAHGPFAKLD</sequence>
<feature type="domain" description="Plasmid replication protein C N-terminal" evidence="1">
    <location>
        <begin position="12"/>
        <end position="159"/>
    </location>
</feature>
<dbReference type="Proteomes" id="UP000277498">
    <property type="component" value="Unassembled WGS sequence"/>
</dbReference>
<evidence type="ECO:0000259" key="1">
    <source>
        <dbReference type="Pfam" id="PF03428"/>
    </source>
</evidence>